<feature type="region of interest" description="Disordered" evidence="1">
    <location>
        <begin position="79"/>
        <end position="140"/>
    </location>
</feature>
<organism evidence="2 3">
    <name type="scientific">Trypanosoma equiperdum</name>
    <dbReference type="NCBI Taxonomy" id="5694"/>
    <lineage>
        <taxon>Eukaryota</taxon>
        <taxon>Discoba</taxon>
        <taxon>Euglenozoa</taxon>
        <taxon>Kinetoplastea</taxon>
        <taxon>Metakinetoplastina</taxon>
        <taxon>Trypanosomatida</taxon>
        <taxon>Trypanosomatidae</taxon>
        <taxon>Trypanosoma</taxon>
    </lineage>
</organism>
<reference evidence="2" key="1">
    <citation type="submission" date="2016-09" db="EMBL/GenBank/DDBJ databases">
        <authorList>
            <person name="Hebert L."/>
            <person name="Moumen B."/>
        </authorList>
    </citation>
    <scope>NUCLEOTIDE SEQUENCE [LARGE SCALE GENOMIC DNA]</scope>
    <source>
        <strain evidence="2">OVI</strain>
    </source>
</reference>
<dbReference type="Gene3D" id="3.40.30.10">
    <property type="entry name" value="Glutaredoxin"/>
    <property type="match status" value="1"/>
</dbReference>
<feature type="region of interest" description="Disordered" evidence="1">
    <location>
        <begin position="1"/>
        <end position="20"/>
    </location>
</feature>
<dbReference type="CDD" id="cd02066">
    <property type="entry name" value="GRX_family"/>
    <property type="match status" value="1"/>
</dbReference>
<evidence type="ECO:0000313" key="3">
    <source>
        <dbReference type="Proteomes" id="UP000195570"/>
    </source>
</evidence>
<dbReference type="EMBL" id="CZPT02000701">
    <property type="protein sequence ID" value="SCU67196.1"/>
    <property type="molecule type" value="Genomic_DNA"/>
</dbReference>
<dbReference type="PANTHER" id="PTHR45669:SF22">
    <property type="entry name" value="GLUTAREDOXIN DOMAIN-CONTAINING CYSTEINE-RICH PROTEIN CG12206-RELATED"/>
    <property type="match status" value="1"/>
</dbReference>
<feature type="compositionally biased region" description="Polar residues" evidence="1">
    <location>
        <begin position="105"/>
        <end position="128"/>
    </location>
</feature>
<protein>
    <submittedName>
        <fullName evidence="2">SH3-binding, glutamic acid-rich protein, putative</fullName>
    </submittedName>
</protein>
<dbReference type="InterPro" id="IPR036249">
    <property type="entry name" value="Thioredoxin-like_sf"/>
</dbReference>
<dbReference type="GeneID" id="92381954"/>
<accession>A0A1G4I5X6</accession>
<comment type="caution">
    <text evidence="2">The sequence shown here is derived from an EMBL/GenBank/DDBJ whole genome shotgun (WGS) entry which is preliminary data.</text>
</comment>
<dbReference type="VEuPathDB" id="TriTrypDB:TEOVI_000802000"/>
<dbReference type="PANTHER" id="PTHR45669">
    <property type="entry name" value="GLUTAREDOXIN DOMAIN-CONTAINING CYSTEINE-RICH PROTEIN CG12206-RELATED"/>
    <property type="match status" value="1"/>
</dbReference>
<dbReference type="PROSITE" id="PS51354">
    <property type="entry name" value="GLUTAREDOXIN_2"/>
    <property type="match status" value="1"/>
</dbReference>
<dbReference type="RefSeq" id="XP_067078544.1">
    <property type="nucleotide sequence ID" value="XM_067222443.1"/>
</dbReference>
<dbReference type="AlphaFoldDB" id="A0A1G4I5X6"/>
<sequence>METRKVTECTPSPEEEFRSGTSLKYPDEERTRQQLTLAFPSIDADVIEEMAFLVGRKRYTIDKVVYMLRLIEESMKLDNPANKGLVNSGESEGQEVQVLQEGTDDTSTGHSLPLQSSQPQEGLDQTTMKQRRDLPEGNRGGVEELQPFMLSYSNSHSANFVGVKLFFTSMTGDRRIRDHCRRAETLLYLKRITYEPVNVADSPTLQRNLREMYAACTGKRGAPPLPALFVGTSYVGNYEEMQEMEDDGTLMDTLEHLGYKHEIQSSVVTR</sequence>
<dbReference type="SUPFAM" id="SSF52833">
    <property type="entry name" value="Thioredoxin-like"/>
    <property type="match status" value="1"/>
</dbReference>
<gene>
    <name evidence="2" type="ORF">TEOVI_000802000</name>
</gene>
<evidence type="ECO:0000256" key="1">
    <source>
        <dbReference type="SAM" id="MobiDB-lite"/>
    </source>
</evidence>
<proteinExistence type="predicted"/>
<evidence type="ECO:0000313" key="2">
    <source>
        <dbReference type="EMBL" id="SCU67196.1"/>
    </source>
</evidence>
<dbReference type="InterPro" id="IPR006993">
    <property type="entry name" value="Glut_rich_SH3-bd"/>
</dbReference>
<dbReference type="Pfam" id="PF04908">
    <property type="entry name" value="SH3BGR"/>
    <property type="match status" value="1"/>
</dbReference>
<dbReference type="Proteomes" id="UP000195570">
    <property type="component" value="Unassembled WGS sequence"/>
</dbReference>
<name>A0A1G4I5X6_TRYEQ</name>
<keyword evidence="3" id="KW-1185">Reference proteome</keyword>